<dbReference type="EMBL" id="LGUS01000174">
    <property type="protein sequence ID" value="KOG33333.1"/>
    <property type="molecule type" value="Genomic_DNA"/>
</dbReference>
<sequence>MTAPPAVDPDPAAAICWLKTRIADLEAELADAQERNFELRTAADFQATEAAGYIDRTGLEKP</sequence>
<evidence type="ECO:0000313" key="2">
    <source>
        <dbReference type="Proteomes" id="UP000037251"/>
    </source>
</evidence>
<organism evidence="1 2">
    <name type="scientific">Streptomyces resistomycificus</name>
    <dbReference type="NCBI Taxonomy" id="67356"/>
    <lineage>
        <taxon>Bacteria</taxon>
        <taxon>Bacillati</taxon>
        <taxon>Actinomycetota</taxon>
        <taxon>Actinomycetes</taxon>
        <taxon>Kitasatosporales</taxon>
        <taxon>Streptomycetaceae</taxon>
        <taxon>Streptomyces</taxon>
        <taxon>Streptomyces aurantiacus group</taxon>
    </lineage>
</organism>
<reference evidence="2" key="1">
    <citation type="submission" date="2015-07" db="EMBL/GenBank/DDBJ databases">
        <authorList>
            <person name="Ju K.-S."/>
            <person name="Doroghazi J.R."/>
            <person name="Metcalf W.W."/>
        </authorList>
    </citation>
    <scope>NUCLEOTIDE SEQUENCE [LARGE SCALE GENOMIC DNA]</scope>
    <source>
        <strain evidence="2">NRRL 2290</strain>
    </source>
</reference>
<comment type="caution">
    <text evidence="1">The sequence shown here is derived from an EMBL/GenBank/DDBJ whole genome shotgun (WGS) entry which is preliminary data.</text>
</comment>
<dbReference type="RefSeq" id="WP_053192038.1">
    <property type="nucleotide sequence ID" value="NZ_KQ948990.1"/>
</dbReference>
<name>A0A0L8L534_9ACTN</name>
<dbReference type="STRING" id="67356.AQJ84_11385"/>
<gene>
    <name evidence="1" type="ORF">ADK37_23445</name>
</gene>
<dbReference type="AlphaFoldDB" id="A0A0L8L534"/>
<proteinExistence type="predicted"/>
<dbReference type="PATRIC" id="fig|67356.5.peg.4998"/>
<evidence type="ECO:0008006" key="3">
    <source>
        <dbReference type="Google" id="ProtNLM"/>
    </source>
</evidence>
<dbReference type="Proteomes" id="UP000037251">
    <property type="component" value="Unassembled WGS sequence"/>
</dbReference>
<keyword evidence="2" id="KW-1185">Reference proteome</keyword>
<evidence type="ECO:0000313" key="1">
    <source>
        <dbReference type="EMBL" id="KOG33333.1"/>
    </source>
</evidence>
<protein>
    <recommendedName>
        <fullName evidence="3">Transposase</fullName>
    </recommendedName>
</protein>
<accession>A0A0L8L534</accession>